<reference evidence="1 2" key="1">
    <citation type="submission" date="2019-10" db="EMBL/GenBank/DDBJ databases">
        <title>Streptomyces sp. strain GY16 isolated from leaves of Broussonetia papyrifera.</title>
        <authorList>
            <person name="Mo P."/>
        </authorList>
    </citation>
    <scope>NUCLEOTIDE SEQUENCE [LARGE SCALE GENOMIC DNA]</scope>
    <source>
        <strain evidence="1 2">GY16</strain>
    </source>
</reference>
<dbReference type="KEGG" id="sphv:F9278_20620"/>
<name>A0A5P8K5C2_9ACTN</name>
<proteinExistence type="predicted"/>
<dbReference type="AlphaFoldDB" id="A0A5P8K5C2"/>
<dbReference type="EMBL" id="CP045096">
    <property type="protein sequence ID" value="QFQ98210.1"/>
    <property type="molecule type" value="Genomic_DNA"/>
</dbReference>
<dbReference type="Proteomes" id="UP000327294">
    <property type="component" value="Chromosome"/>
</dbReference>
<evidence type="ECO:0000313" key="2">
    <source>
        <dbReference type="Proteomes" id="UP000327294"/>
    </source>
</evidence>
<keyword evidence="2" id="KW-1185">Reference proteome</keyword>
<evidence type="ECO:0000313" key="1">
    <source>
        <dbReference type="EMBL" id="QFQ98210.1"/>
    </source>
</evidence>
<organism evidence="1 2">
    <name type="scientific">Streptomyces phaeolivaceus</name>
    <dbReference type="NCBI Taxonomy" id="2653200"/>
    <lineage>
        <taxon>Bacteria</taxon>
        <taxon>Bacillati</taxon>
        <taxon>Actinomycetota</taxon>
        <taxon>Actinomycetes</taxon>
        <taxon>Kitasatosporales</taxon>
        <taxon>Streptomycetaceae</taxon>
        <taxon>Streptomyces</taxon>
    </lineage>
</organism>
<gene>
    <name evidence="1" type="ORF">F9278_20620</name>
</gene>
<protein>
    <submittedName>
        <fullName evidence="1">Uncharacterized protein</fullName>
    </submittedName>
</protein>
<dbReference type="RefSeq" id="WP_152169679.1">
    <property type="nucleotide sequence ID" value="NZ_CP045096.1"/>
</dbReference>
<accession>A0A5P8K5C2</accession>
<sequence length="68" mass="7638">MGLNEAHAPPPGPAPVRATFDAWLDHVLVCDDCRRTPARHCYHATRLDDRHHEAMVAARASRSRGQRL</sequence>